<feature type="compositionally biased region" description="Basic and acidic residues" evidence="14">
    <location>
        <begin position="1142"/>
        <end position="1152"/>
    </location>
</feature>
<name>A0A6J8C1A6_MYTCO</name>
<evidence type="ECO:0000313" key="18">
    <source>
        <dbReference type="Proteomes" id="UP000507470"/>
    </source>
</evidence>
<dbReference type="EMBL" id="CACVKT020004451">
    <property type="protein sequence ID" value="CAC5390125.1"/>
    <property type="molecule type" value="Genomic_DNA"/>
</dbReference>
<comment type="similarity">
    <text evidence="3">Belongs to the peptidase C19 family.</text>
</comment>
<dbReference type="InterPro" id="IPR003653">
    <property type="entry name" value="Peptidase_C48_C"/>
</dbReference>
<keyword evidence="8" id="KW-0788">Thiol protease</keyword>
<evidence type="ECO:0000256" key="4">
    <source>
        <dbReference type="ARBA" id="ARBA00012759"/>
    </source>
</evidence>
<keyword evidence="6" id="KW-0833">Ubl conjugation pathway</keyword>
<dbReference type="SUPFAM" id="SSF54001">
    <property type="entry name" value="Cysteine proteinases"/>
    <property type="match status" value="2"/>
</dbReference>
<feature type="region of interest" description="Disordered" evidence="14">
    <location>
        <begin position="288"/>
        <end position="317"/>
    </location>
</feature>
<dbReference type="OrthoDB" id="10033651at2759"/>
<comment type="catalytic activity">
    <reaction evidence="1">
        <text>Thiol-dependent hydrolysis of ester, thioester, amide, peptide and isopeptide bonds formed by the C-terminal Gly of ubiquitin (a 76-residue protein attached to proteins as an intracellular targeting signal).</text>
        <dbReference type="EC" id="3.4.19.12"/>
    </reaction>
</comment>
<evidence type="ECO:0000256" key="9">
    <source>
        <dbReference type="ARBA" id="ARBA00039432"/>
    </source>
</evidence>
<evidence type="ECO:0000256" key="12">
    <source>
        <dbReference type="ARBA" id="ARBA00042420"/>
    </source>
</evidence>
<feature type="domain" description="USP" evidence="15">
    <location>
        <begin position="1267"/>
        <end position="1543"/>
    </location>
</feature>
<gene>
    <name evidence="17" type="ORF">MCOR_25241</name>
</gene>
<dbReference type="InterPro" id="IPR001394">
    <property type="entry name" value="Peptidase_C19_UCH"/>
</dbReference>
<dbReference type="GO" id="GO:0004843">
    <property type="term" value="F:cysteine-type deubiquitinase activity"/>
    <property type="evidence" value="ECO:0007669"/>
    <property type="project" value="UniProtKB-EC"/>
</dbReference>
<feature type="domain" description="Ubiquitin-like protease family profile" evidence="16">
    <location>
        <begin position="1841"/>
        <end position="2004"/>
    </location>
</feature>
<dbReference type="PANTHER" id="PTHR24006">
    <property type="entry name" value="UBIQUITIN CARBOXYL-TERMINAL HYDROLASE"/>
    <property type="match status" value="1"/>
</dbReference>
<feature type="compositionally biased region" description="Basic and acidic residues" evidence="14">
    <location>
        <begin position="288"/>
        <end position="297"/>
    </location>
</feature>
<evidence type="ECO:0000256" key="13">
    <source>
        <dbReference type="ARBA" id="ARBA00043009"/>
    </source>
</evidence>
<protein>
    <recommendedName>
        <fullName evidence="9">Ubiquitin carboxyl-terminal hydrolase 36</fullName>
        <ecNumber evidence="4">3.4.19.12</ecNumber>
    </recommendedName>
    <alternativeName>
        <fullName evidence="12">Deubiquitinating enzyme 36</fullName>
    </alternativeName>
    <alternativeName>
        <fullName evidence="11">Protein scrawny</fullName>
    </alternativeName>
    <alternativeName>
        <fullName evidence="10">Ubiquitin thioesterase 36</fullName>
    </alternativeName>
    <alternativeName>
        <fullName evidence="13">Ubiquitin-specific-processing protease 36</fullName>
    </alternativeName>
</protein>
<dbReference type="InterPro" id="IPR038765">
    <property type="entry name" value="Papain-like_cys_pep_sf"/>
</dbReference>
<dbReference type="InterPro" id="IPR050164">
    <property type="entry name" value="Peptidase_C19"/>
</dbReference>
<dbReference type="Proteomes" id="UP000507470">
    <property type="component" value="Unassembled WGS sequence"/>
</dbReference>
<feature type="region of interest" description="Disordered" evidence="14">
    <location>
        <begin position="73"/>
        <end position="112"/>
    </location>
</feature>
<keyword evidence="5" id="KW-0645">Protease</keyword>
<feature type="compositionally biased region" description="Basic and acidic residues" evidence="14">
    <location>
        <begin position="82"/>
        <end position="100"/>
    </location>
</feature>
<dbReference type="PROSITE" id="PS00973">
    <property type="entry name" value="USP_2"/>
    <property type="match status" value="1"/>
</dbReference>
<dbReference type="Pfam" id="PF02902">
    <property type="entry name" value="Peptidase_C48"/>
    <property type="match status" value="1"/>
</dbReference>
<dbReference type="InterPro" id="IPR018200">
    <property type="entry name" value="USP_CS"/>
</dbReference>
<evidence type="ECO:0000256" key="14">
    <source>
        <dbReference type="SAM" id="MobiDB-lite"/>
    </source>
</evidence>
<dbReference type="GO" id="GO:0005634">
    <property type="term" value="C:nucleus"/>
    <property type="evidence" value="ECO:0007669"/>
    <property type="project" value="TreeGrafter"/>
</dbReference>
<evidence type="ECO:0000256" key="3">
    <source>
        <dbReference type="ARBA" id="ARBA00009085"/>
    </source>
</evidence>
<sequence>MVKIYRKKYLNRNLIQEQEVRTAIKELKVTTFTKSWREKDSEYGHICKFLGRKNNDINRSRIRSIIDYGIEKKKGKGKRNHQMTESDLPKKEEGNEEHNPATDYNNKTLPTGLSKVDTATEQIKRGKNGEGKTLSLPDDEDEILINDQSPVSLQKEVDIPSSSEAEPMYQLIDDEADLGESSKIKKNEINIVPKYTKDIFERKEGIQIVESNVSKKCEEERKHITDDEILNITTITNSTEKLNREDVMEEHLYTTDPKKNTVPEELLTITSKVPMIKRTETNDKKIMKFPDKDDWNQKNDQSPVPFVNEEDTCDSSDEERRYQFIDGGTDLDVPSTFILKNTNISPRPTKDSLESREDVLIRESDISNHREQEMKDMSDNEILNQTVSTHDTENLISEKVDNANSVLHLQTISLGACFSGSESSINIKTADKTTESYLSEMNSEVNVANQNFNDVGIRHSAAEKCKTEAIPLPGETSDNVSMDEHESSDSSGLENPFCTVSSCIDSKRNEVKMDSNICSEEVILIDTDKENTDSCPKLSQNTLEAMFGSAVIGKYFESRVPSKGSFSISPSQWSSLCSNRRGRYLARGSWEHIIASGIKSINPYCLYMFKYHKVSIASRTPKNTALFRGEGECKFRDCKNICKFSMNCDNVVNVEVGSNVKHNLKENHARPIQGHQRQETKNVFQDGKKPMKHYLQQFKDTPQDVKIAGNFSNFGNTIRTFQQIAHESRNQNRLIRTNLKSENGVRIWHDLAKSGIVHWDATGSIVSHRDDQWKYYYYELACSNPVPGQPVIPVSSMISSLHSTPLVRFWLSEFRRSEKKIYGHANISIPHQVNSDRSLVFIQAALSDFNNEDLNEYRSRSFRIINGCAKDGDLNGIFPHACLSHVMGSFKKVALDHYKSNFEFGMYCFSVLSSSLLTEVMERMHAIYYILLSKVVDQKTTEYLDILQKNISSLGLEDMDLMEMCTDSEYTTDLEALQLFTENQNPDFLTEEDFQSRSTRNEFAYLADSILTEVKAEIDQQFFIEVPGNKRYSPVLAEKIHKLYMPTLPLWSNLLLGDLSRHGTSEVYLSFHPPKECVRGNAKIEKRFQILKDIQLHGSTTKRLDEISVKIKDHITTVQELAALKSVKQGGKQKSRTGRSTKTVEESWDKRKPSTKQNQLIGKFQKAPTQKQINMLIEGSKVTPKKLLCIVKTDTHIIEIDEEYKTDCSTELLYTDDKKTRMFTEDALFVNTTKNLINNKYLCEIYTDKSRDNEDPNYLQSVKDSSTSLANHSNNCWFNSIVQLFSQTKLMRNVNEQFNAHLSYEEEIRSVLMVFDKVGKGEEVTWNLIHSALNELNTIYGLEIDRQNDAHEFVMNVVRHFMELNGVDMYITIAEAYIYTNCGSKVGIDQQIYSDLQLAIAEDVKQHEGVKDLLDRYFEDERIEATCCNGVKRWRHIRLINVPSDLSICLVRHTSMNNITRKNRKPISIDRILNMGKYMSTQMDLLYRLTGVVIHHGTSPRNGHYTYVKTDGGPEIQINDCSFKVYDDANLLKDSYLLQYEQIPDDEAICHNYLPDVIISIIECEGWKKLENTIQFSVGLSVRKDMLFQLMQQITITEEIQIHSWKAYKLLQEVIGSVVDTSIADITKTVLTYFSNNCPAALYENFGITSIRSYHCCNCDNKGTDCEQHLLHDCQMFNNPVNSSVTSRKLSTCNMCGEQSLTEGEYVINRARTMIVKDCLDILKLEQLESLMSIYNPRAIVSNSGTVLFKYASEAVHILLVERHGTVCQINVGQVYEAIRNTNECVMFLEKKNTKQSGYEAEASKFALVKEQYICKNDNDPLSLFLCEEEKNLIKNFKAPVCVGSLHLSKEEVNRFLLDDFSDLNIDAYLETLKSKSENNMFLPAVWYNATFSSTFVRKPDTSKAWLNNDLIFVPANVDSNHWVLIVIKPKERYIYYLDPLGKDPNHDVLDLLCKFLNNQILLEHYESHLTVWKVENLMNNGIFPSQTDSTSCGPLICLYVKMILEDRRLMEYHVSPVQIRQYIFKEVIKVYKNDLNTDLSFGLKNIIFTEDLDAVVYNIVMGKHVCNDLHNNFLKNPCTMKRQDLIGFADEYLSPDVYYLIQTYLTDTYFMHVTRPLKLPYQQSIFSDAKQLNTKLQQNVMYANWYVECVLGKEVIAEILGRFQNITTVEMRQICSKTEYSCREAIKEEIQSFRQARKNLKMN</sequence>
<evidence type="ECO:0000256" key="6">
    <source>
        <dbReference type="ARBA" id="ARBA00022786"/>
    </source>
</evidence>
<evidence type="ECO:0000256" key="10">
    <source>
        <dbReference type="ARBA" id="ARBA00041300"/>
    </source>
</evidence>
<dbReference type="InterPro" id="IPR028889">
    <property type="entry name" value="USP"/>
</dbReference>
<dbReference type="Gene3D" id="3.40.395.10">
    <property type="entry name" value="Adenoviral Proteinase, Chain A"/>
    <property type="match status" value="1"/>
</dbReference>
<evidence type="ECO:0000256" key="11">
    <source>
        <dbReference type="ARBA" id="ARBA00042154"/>
    </source>
</evidence>
<feature type="region of interest" description="Disordered" evidence="14">
    <location>
        <begin position="1127"/>
        <end position="1159"/>
    </location>
</feature>
<organism evidence="17 18">
    <name type="scientific">Mytilus coruscus</name>
    <name type="common">Sea mussel</name>
    <dbReference type="NCBI Taxonomy" id="42192"/>
    <lineage>
        <taxon>Eukaryota</taxon>
        <taxon>Metazoa</taxon>
        <taxon>Spiralia</taxon>
        <taxon>Lophotrochozoa</taxon>
        <taxon>Mollusca</taxon>
        <taxon>Bivalvia</taxon>
        <taxon>Autobranchia</taxon>
        <taxon>Pteriomorphia</taxon>
        <taxon>Mytilida</taxon>
        <taxon>Mytiloidea</taxon>
        <taxon>Mytilidae</taxon>
        <taxon>Mytilinae</taxon>
        <taxon>Mytilus</taxon>
    </lineage>
</organism>
<evidence type="ECO:0000259" key="15">
    <source>
        <dbReference type="PROSITE" id="PS50235"/>
    </source>
</evidence>
<dbReference type="CDD" id="cd02257">
    <property type="entry name" value="Peptidase_C19"/>
    <property type="match status" value="1"/>
</dbReference>
<feature type="compositionally biased region" description="Polar residues" evidence="14">
    <location>
        <begin position="102"/>
        <end position="112"/>
    </location>
</feature>
<dbReference type="GO" id="GO:0005829">
    <property type="term" value="C:cytosol"/>
    <property type="evidence" value="ECO:0007669"/>
    <property type="project" value="TreeGrafter"/>
</dbReference>
<evidence type="ECO:0000256" key="7">
    <source>
        <dbReference type="ARBA" id="ARBA00022801"/>
    </source>
</evidence>
<dbReference type="PROSITE" id="PS50600">
    <property type="entry name" value="ULP_PROTEASE"/>
    <property type="match status" value="1"/>
</dbReference>
<dbReference type="PANTHER" id="PTHR24006:SF758">
    <property type="entry name" value="UBIQUITIN CARBOXYL-TERMINAL HYDROLASE 36"/>
    <property type="match status" value="1"/>
</dbReference>
<dbReference type="PROSITE" id="PS50235">
    <property type="entry name" value="USP_3"/>
    <property type="match status" value="1"/>
</dbReference>
<dbReference type="EC" id="3.4.19.12" evidence="4"/>
<keyword evidence="7" id="KW-0378">Hydrolase</keyword>
<accession>A0A6J8C1A6</accession>
<evidence type="ECO:0000259" key="16">
    <source>
        <dbReference type="PROSITE" id="PS50600"/>
    </source>
</evidence>
<keyword evidence="18" id="KW-1185">Reference proteome</keyword>
<reference evidence="17 18" key="1">
    <citation type="submission" date="2020-06" db="EMBL/GenBank/DDBJ databases">
        <authorList>
            <person name="Li R."/>
            <person name="Bekaert M."/>
        </authorList>
    </citation>
    <scope>NUCLEOTIDE SEQUENCE [LARGE SCALE GENOMIC DNA]</scope>
    <source>
        <strain evidence="18">wild</strain>
    </source>
</reference>
<evidence type="ECO:0000256" key="1">
    <source>
        <dbReference type="ARBA" id="ARBA00000707"/>
    </source>
</evidence>
<dbReference type="GO" id="GO:0016579">
    <property type="term" value="P:protein deubiquitination"/>
    <property type="evidence" value="ECO:0007669"/>
    <property type="project" value="InterPro"/>
</dbReference>
<evidence type="ECO:0000256" key="8">
    <source>
        <dbReference type="ARBA" id="ARBA00022807"/>
    </source>
</evidence>
<evidence type="ECO:0000256" key="5">
    <source>
        <dbReference type="ARBA" id="ARBA00022670"/>
    </source>
</evidence>
<dbReference type="Gene3D" id="3.90.70.10">
    <property type="entry name" value="Cysteine proteinases"/>
    <property type="match status" value="1"/>
</dbReference>
<evidence type="ECO:0000256" key="2">
    <source>
        <dbReference type="ARBA" id="ARBA00005234"/>
    </source>
</evidence>
<dbReference type="Pfam" id="PF00443">
    <property type="entry name" value="UCH"/>
    <property type="match status" value="1"/>
</dbReference>
<dbReference type="GO" id="GO:0006508">
    <property type="term" value="P:proteolysis"/>
    <property type="evidence" value="ECO:0007669"/>
    <property type="project" value="UniProtKB-KW"/>
</dbReference>
<feature type="compositionally biased region" description="Acidic residues" evidence="14">
    <location>
        <begin position="308"/>
        <end position="317"/>
    </location>
</feature>
<proteinExistence type="inferred from homology"/>
<feature type="region of interest" description="Disordered" evidence="14">
    <location>
        <begin position="471"/>
        <end position="493"/>
    </location>
</feature>
<evidence type="ECO:0000313" key="17">
    <source>
        <dbReference type="EMBL" id="CAC5390125.1"/>
    </source>
</evidence>
<comment type="similarity">
    <text evidence="2">Belongs to the peptidase C48 family.</text>
</comment>